<protein>
    <recommendedName>
        <fullName evidence="1">NAD(P)-binding domain-containing protein</fullName>
    </recommendedName>
</protein>
<sequence length="341" mass="39097">MAILITGGCGFIGSNYINSLLKTNLFNNKEFDYLINIDKLDYCSSENNVVSVNSVSSISEEPSSTSKYIFIKGSICDKELLVLIFSKYNIEYVVHFAAQTHVDNSFDNSINYTIDNILGTHQLIECCRLYGNIKKFIHMSTDEVYGELSISCKDSEESSLLNPTNPYAATKAGAEFIVRSYYYSYNMPIVIIRCNNVYGERQYPEKIIPKFITLLKENKKLTIHGTGLTRRNFIYIDDVVNAINIIVAKGIDNNVYNIGSTDEYNVIEIATFLLNHIKGSHENIEDWIEYTKDRNFNDFRYAIDTTKLNNIGWSKSVNFHDGLKKTIDWYMNNDKDNKKMI</sequence>
<dbReference type="InterPro" id="IPR036291">
    <property type="entry name" value="NAD(P)-bd_dom_sf"/>
</dbReference>
<evidence type="ECO:0000313" key="2">
    <source>
        <dbReference type="EMBL" id="QHU27325.1"/>
    </source>
</evidence>
<dbReference type="Gene3D" id="3.40.50.720">
    <property type="entry name" value="NAD(P)-binding Rossmann-like Domain"/>
    <property type="match status" value="1"/>
</dbReference>
<dbReference type="SUPFAM" id="SSF51735">
    <property type="entry name" value="NAD(P)-binding Rossmann-fold domains"/>
    <property type="match status" value="1"/>
</dbReference>
<dbReference type="FunFam" id="3.40.50.720:FF:000304">
    <property type="entry name" value="UDP-glucose 4,6-dehydratase"/>
    <property type="match status" value="1"/>
</dbReference>
<dbReference type="AlphaFoldDB" id="A0A6C0LB80"/>
<feature type="domain" description="NAD(P)-binding" evidence="1">
    <location>
        <begin position="4"/>
        <end position="326"/>
    </location>
</feature>
<dbReference type="PANTHER" id="PTHR43000">
    <property type="entry name" value="DTDP-D-GLUCOSE 4,6-DEHYDRATASE-RELATED"/>
    <property type="match status" value="1"/>
</dbReference>
<proteinExistence type="predicted"/>
<accession>A0A6C0LB80</accession>
<dbReference type="Pfam" id="PF16363">
    <property type="entry name" value="GDP_Man_Dehyd"/>
    <property type="match status" value="1"/>
</dbReference>
<name>A0A6C0LB80_9ZZZZ</name>
<reference evidence="2" key="1">
    <citation type="journal article" date="2020" name="Nature">
        <title>Giant virus diversity and host interactions through global metagenomics.</title>
        <authorList>
            <person name="Schulz F."/>
            <person name="Roux S."/>
            <person name="Paez-Espino D."/>
            <person name="Jungbluth S."/>
            <person name="Walsh D.A."/>
            <person name="Denef V.J."/>
            <person name="McMahon K.D."/>
            <person name="Konstantinidis K.T."/>
            <person name="Eloe-Fadrosh E.A."/>
            <person name="Kyrpides N.C."/>
            <person name="Woyke T."/>
        </authorList>
    </citation>
    <scope>NUCLEOTIDE SEQUENCE</scope>
    <source>
        <strain evidence="2">GVMAG-M-3300027763-16</strain>
    </source>
</reference>
<dbReference type="GO" id="GO:0009225">
    <property type="term" value="P:nucleotide-sugar metabolic process"/>
    <property type="evidence" value="ECO:0007669"/>
    <property type="project" value="UniProtKB-ARBA"/>
</dbReference>
<evidence type="ECO:0000259" key="1">
    <source>
        <dbReference type="Pfam" id="PF16363"/>
    </source>
</evidence>
<dbReference type="InterPro" id="IPR016040">
    <property type="entry name" value="NAD(P)-bd_dom"/>
</dbReference>
<organism evidence="2">
    <name type="scientific">viral metagenome</name>
    <dbReference type="NCBI Taxonomy" id="1070528"/>
    <lineage>
        <taxon>unclassified sequences</taxon>
        <taxon>metagenomes</taxon>
        <taxon>organismal metagenomes</taxon>
    </lineage>
</organism>
<dbReference type="EMBL" id="MN740453">
    <property type="protein sequence ID" value="QHU27325.1"/>
    <property type="molecule type" value="Genomic_DNA"/>
</dbReference>
<dbReference type="Gene3D" id="3.90.25.10">
    <property type="entry name" value="UDP-galactose 4-epimerase, domain 1"/>
    <property type="match status" value="1"/>
</dbReference>